<dbReference type="EMBL" id="CP126218">
    <property type="protein sequence ID" value="WIA19558.1"/>
    <property type="molecule type" value="Genomic_DNA"/>
</dbReference>
<dbReference type="InterPro" id="IPR001563">
    <property type="entry name" value="Peptidase_S10"/>
</dbReference>
<dbReference type="InterPro" id="IPR029058">
    <property type="entry name" value="AB_hydrolase_fold"/>
</dbReference>
<proteinExistence type="inferred from homology"/>
<sequence>MRERAGAVRHGSSSSSSSSVGSSGPQHGEITSLPGYSGQLRSRHYGGYITVDEKHGRNLYYYMVESEGDVKADPVVLWLNGGPGCSSFDGLIYEHGPFLWGLDDPGSAKAAVVLRDNPYSWSQAATMIYLDSPSAVGLSYSGVHADYTTNDTATAADSNAFLRGFFERHPHLAANNFYISGESYAGIYVPMLARAVWEGNRRGQKPHINIKGYLVGNGCTDAHFDGNAQVPFAFGKSLISASMYSRAREACGGKFYDAPSGSRCESLLSQVWADLAGLNLYNVLEECHHKQHFGTHSTTDSSSSSSGSSSSSSSSLAALMAQPQARAWPLTGMVRQGAQLQNWGQLLRHNPPCTQTREADLWLNDPEVRRAIHAAPLDVTGPWTICSDRISYTADGGSMLPIHKQLTRKAGLRALIYSGDHDLCVPHTGSEAWTAAIHRKKKLAAAAAAAAANRKADDFADDEAAENAAAGIVAPWQPWYSSTQPPQVAGYVVEYDSGLTYATVKGAGHMVPQTRPVEALDMFSRFINRQPLQPGNN</sequence>
<dbReference type="Gene3D" id="3.40.50.12670">
    <property type="match status" value="1"/>
</dbReference>
<dbReference type="Proteomes" id="UP001244341">
    <property type="component" value="Chromosome 11b"/>
</dbReference>
<evidence type="ECO:0000256" key="3">
    <source>
        <dbReference type="SAM" id="MobiDB-lite"/>
    </source>
</evidence>
<gene>
    <name evidence="4" type="ORF">OEZ85_005500</name>
</gene>
<accession>A0ABY8UDJ5</accession>
<feature type="region of interest" description="Disordered" evidence="3">
    <location>
        <begin position="293"/>
        <end position="315"/>
    </location>
</feature>
<dbReference type="EC" id="3.4.16.-" evidence="2"/>
<feature type="compositionally biased region" description="Low complexity" evidence="3">
    <location>
        <begin position="11"/>
        <end position="24"/>
    </location>
</feature>
<keyword evidence="2" id="KW-0378">Hydrolase</keyword>
<evidence type="ECO:0000313" key="5">
    <source>
        <dbReference type="Proteomes" id="UP001244341"/>
    </source>
</evidence>
<keyword evidence="2" id="KW-0121">Carboxypeptidase</keyword>
<evidence type="ECO:0000256" key="1">
    <source>
        <dbReference type="ARBA" id="ARBA00009431"/>
    </source>
</evidence>
<keyword evidence="2" id="KW-0645">Protease</keyword>
<dbReference type="PANTHER" id="PTHR11802:SF254">
    <property type="entry name" value="SERINE CARBOXYPEPTIDASE-LIKE 20"/>
    <property type="match status" value="1"/>
</dbReference>
<feature type="region of interest" description="Disordered" evidence="3">
    <location>
        <begin position="1"/>
        <end position="37"/>
    </location>
</feature>
<name>A0ABY8UDJ5_TETOB</name>
<dbReference type="InterPro" id="IPR033124">
    <property type="entry name" value="Ser_caboxypep_his_AS"/>
</dbReference>
<dbReference type="PROSITE" id="PS00131">
    <property type="entry name" value="CARBOXYPEPT_SER_SER"/>
    <property type="match status" value="1"/>
</dbReference>
<dbReference type="PROSITE" id="PS00560">
    <property type="entry name" value="CARBOXYPEPT_SER_HIS"/>
    <property type="match status" value="1"/>
</dbReference>
<dbReference type="PANTHER" id="PTHR11802">
    <property type="entry name" value="SERINE PROTEASE FAMILY S10 SERINE CARBOXYPEPTIDASE"/>
    <property type="match status" value="1"/>
</dbReference>
<dbReference type="SUPFAM" id="SSF53474">
    <property type="entry name" value="alpha/beta-Hydrolases"/>
    <property type="match status" value="1"/>
</dbReference>
<comment type="similarity">
    <text evidence="1 2">Belongs to the peptidase S10 family.</text>
</comment>
<evidence type="ECO:0000313" key="4">
    <source>
        <dbReference type="EMBL" id="WIA19558.1"/>
    </source>
</evidence>
<keyword evidence="5" id="KW-1185">Reference proteome</keyword>
<protein>
    <recommendedName>
        <fullName evidence="2">Carboxypeptidase</fullName>
        <ecNumber evidence="2">3.4.16.-</ecNumber>
    </recommendedName>
</protein>
<evidence type="ECO:0000256" key="2">
    <source>
        <dbReference type="RuleBase" id="RU361156"/>
    </source>
</evidence>
<dbReference type="InterPro" id="IPR018202">
    <property type="entry name" value="Ser_caboxypep_ser_AS"/>
</dbReference>
<dbReference type="PRINTS" id="PR00724">
    <property type="entry name" value="CRBOXYPTASEC"/>
</dbReference>
<dbReference type="Gene3D" id="3.40.50.1820">
    <property type="entry name" value="alpha/beta hydrolase"/>
    <property type="match status" value="1"/>
</dbReference>
<organism evidence="4 5">
    <name type="scientific">Tetradesmus obliquus</name>
    <name type="common">Green alga</name>
    <name type="synonym">Acutodesmus obliquus</name>
    <dbReference type="NCBI Taxonomy" id="3088"/>
    <lineage>
        <taxon>Eukaryota</taxon>
        <taxon>Viridiplantae</taxon>
        <taxon>Chlorophyta</taxon>
        <taxon>core chlorophytes</taxon>
        <taxon>Chlorophyceae</taxon>
        <taxon>CS clade</taxon>
        <taxon>Sphaeropleales</taxon>
        <taxon>Scenedesmaceae</taxon>
        <taxon>Tetradesmus</taxon>
    </lineage>
</organism>
<feature type="compositionally biased region" description="Low complexity" evidence="3">
    <location>
        <begin position="301"/>
        <end position="315"/>
    </location>
</feature>
<reference evidence="4 5" key="1">
    <citation type="submission" date="2023-05" db="EMBL/GenBank/DDBJ databases">
        <title>A 100% complete, gapless, phased diploid assembly of the Scenedesmus obliquus UTEX 3031 genome.</title>
        <authorList>
            <person name="Biondi T.C."/>
            <person name="Hanschen E.R."/>
            <person name="Kwon T."/>
            <person name="Eng W."/>
            <person name="Kruse C.P.S."/>
            <person name="Koehler S.I."/>
            <person name="Kunde Y."/>
            <person name="Gleasner C.D."/>
            <person name="You Mak K.T."/>
            <person name="Polle J."/>
            <person name="Hovde B.T."/>
            <person name="Starkenburg S.R."/>
        </authorList>
    </citation>
    <scope>NUCLEOTIDE SEQUENCE [LARGE SCALE GENOMIC DNA]</scope>
    <source>
        <strain evidence="4 5">DOE0152z</strain>
    </source>
</reference>
<dbReference type="Pfam" id="PF00450">
    <property type="entry name" value="Peptidase_S10"/>
    <property type="match status" value="1"/>
</dbReference>